<evidence type="ECO:0000256" key="1">
    <source>
        <dbReference type="SAM" id="Phobius"/>
    </source>
</evidence>
<reference evidence="2 3" key="1">
    <citation type="submission" date="2014-09" db="EMBL/GenBank/DDBJ databases">
        <title>Genome sequencing and annotation of Bacillus Okhensis strain Kh10-101T.</title>
        <authorList>
            <person name="Prakash J.S."/>
        </authorList>
    </citation>
    <scope>NUCLEOTIDE SEQUENCE [LARGE SCALE GENOMIC DNA]</scope>
    <source>
        <strain evidence="3">Kh10-101T</strain>
    </source>
</reference>
<name>A0A0B0IE84_9BACI</name>
<gene>
    <name evidence="2" type="ORF">LQ50_24055</name>
</gene>
<evidence type="ECO:0000313" key="3">
    <source>
        <dbReference type="Proteomes" id="UP000030832"/>
    </source>
</evidence>
<keyword evidence="1" id="KW-0812">Transmembrane</keyword>
<dbReference type="Proteomes" id="UP000030832">
    <property type="component" value="Unassembled WGS sequence"/>
</dbReference>
<proteinExistence type="predicted"/>
<comment type="caution">
    <text evidence="2">The sequence shown here is derived from an EMBL/GenBank/DDBJ whole genome shotgun (WGS) entry which is preliminary data.</text>
</comment>
<feature type="transmembrane region" description="Helical" evidence="1">
    <location>
        <begin position="44"/>
        <end position="71"/>
    </location>
</feature>
<dbReference type="STRING" id="333138.LQ50_24055"/>
<keyword evidence="3" id="KW-1185">Reference proteome</keyword>
<keyword evidence="1" id="KW-0472">Membrane</keyword>
<organism evidence="2 3">
    <name type="scientific">Halalkalibacter okhensis</name>
    <dbReference type="NCBI Taxonomy" id="333138"/>
    <lineage>
        <taxon>Bacteria</taxon>
        <taxon>Bacillati</taxon>
        <taxon>Bacillota</taxon>
        <taxon>Bacilli</taxon>
        <taxon>Bacillales</taxon>
        <taxon>Bacillaceae</taxon>
        <taxon>Halalkalibacter</taxon>
    </lineage>
</organism>
<keyword evidence="1" id="KW-1133">Transmembrane helix</keyword>
<accession>A0A0B0IE84</accession>
<sequence length="76" mass="8814">MNLVLKKATKYDDLIALMLSLIFARLLGRDILGLTIDLDNIFFSSLLVLLFIVVFYFMTRVIISFLINFAIKFVKH</sequence>
<protein>
    <submittedName>
        <fullName evidence="2">Uncharacterized protein</fullName>
    </submittedName>
</protein>
<evidence type="ECO:0000313" key="2">
    <source>
        <dbReference type="EMBL" id="KHF37986.1"/>
    </source>
</evidence>
<dbReference type="AlphaFoldDB" id="A0A0B0IE84"/>
<dbReference type="EMBL" id="JRJU01000057">
    <property type="protein sequence ID" value="KHF37986.1"/>
    <property type="molecule type" value="Genomic_DNA"/>
</dbReference>